<dbReference type="SUPFAM" id="SSF52540">
    <property type="entry name" value="P-loop containing nucleoside triphosphate hydrolases"/>
    <property type="match status" value="1"/>
</dbReference>
<comment type="function">
    <text evidence="7">Catalyzes the ATP-dependent amidation of the two carboxylate groups at positions a and c of hydrogenobyrinate, using either L-glutamine or ammonia as the nitrogen source.</text>
</comment>
<evidence type="ECO:0000256" key="4">
    <source>
        <dbReference type="ARBA" id="ARBA00022840"/>
    </source>
</evidence>
<keyword evidence="11" id="KW-1185">Reference proteome</keyword>
<keyword evidence="3 7" id="KW-0547">Nucleotide-binding</keyword>
<comment type="miscellaneous">
    <text evidence="7">The a and c carboxylates of hydrogenobyrinate are activated for nucleophilic attack via formation of a phosphorylated intermediate by ATP. CobB catalyzes first the amidation of the c-carboxylate, and then that of the a-carboxylate.</text>
</comment>
<gene>
    <name evidence="10" type="primary">cobB_2</name>
    <name evidence="7" type="synonym">cobB</name>
    <name evidence="10" type="ORF">GCM10025862_14050</name>
</gene>
<keyword evidence="5 7" id="KW-0460">Magnesium</keyword>
<dbReference type="Pfam" id="PF01656">
    <property type="entry name" value="CbiA"/>
    <property type="match status" value="1"/>
</dbReference>
<comment type="catalytic activity">
    <reaction evidence="7">
        <text>hydrogenobyrinate + 2 L-glutamine + 2 ATP + 2 H2O = hydrogenobyrinate a,c-diamide + 2 L-glutamate + 2 ADP + 2 phosphate + 2 H(+)</text>
        <dbReference type="Rhea" id="RHEA:12544"/>
        <dbReference type="ChEBI" id="CHEBI:15377"/>
        <dbReference type="ChEBI" id="CHEBI:15378"/>
        <dbReference type="ChEBI" id="CHEBI:29985"/>
        <dbReference type="ChEBI" id="CHEBI:30616"/>
        <dbReference type="ChEBI" id="CHEBI:43474"/>
        <dbReference type="ChEBI" id="CHEBI:58359"/>
        <dbReference type="ChEBI" id="CHEBI:77873"/>
        <dbReference type="ChEBI" id="CHEBI:77874"/>
        <dbReference type="ChEBI" id="CHEBI:456216"/>
        <dbReference type="EC" id="6.3.5.9"/>
    </reaction>
</comment>
<keyword evidence="7" id="KW-0169">Cobalamin biosynthesis</keyword>
<dbReference type="CDD" id="cd05388">
    <property type="entry name" value="CobB_N"/>
    <property type="match status" value="1"/>
</dbReference>
<name>A0ABQ6HPM1_9MICO</name>
<dbReference type="Gene3D" id="3.40.50.300">
    <property type="entry name" value="P-loop containing nucleotide triphosphate hydrolases"/>
    <property type="match status" value="1"/>
</dbReference>
<feature type="site" description="Increases nucleophilicity of active site Cys" evidence="7">
    <location>
        <position position="433"/>
    </location>
</feature>
<comment type="pathway">
    <text evidence="7">Cofactor biosynthesis; adenosylcobalamin biosynthesis; cob(II)yrinate a,c-diamide from precorrin-2 (aerobic route): step 9/10.</text>
</comment>
<dbReference type="NCBIfam" id="TIGR00379">
    <property type="entry name" value="cobB"/>
    <property type="match status" value="1"/>
</dbReference>
<proteinExistence type="inferred from homology"/>
<comment type="cofactor">
    <cofactor evidence="1 7">
        <name>Mg(2+)</name>
        <dbReference type="ChEBI" id="CHEBI:18420"/>
    </cofactor>
</comment>
<evidence type="ECO:0000256" key="6">
    <source>
        <dbReference type="ARBA" id="ARBA00022962"/>
    </source>
</evidence>
<keyword evidence="2 7" id="KW-0436">Ligase</keyword>
<dbReference type="Gene3D" id="3.40.50.880">
    <property type="match status" value="1"/>
</dbReference>
<feature type="domain" description="CobB/CobQ-like glutamine amidotransferase" evidence="9">
    <location>
        <begin position="254"/>
        <end position="439"/>
    </location>
</feature>
<dbReference type="InterPro" id="IPR004484">
    <property type="entry name" value="CbiA/CobB_synth"/>
</dbReference>
<evidence type="ECO:0000313" key="10">
    <source>
        <dbReference type="EMBL" id="GMA19384.1"/>
    </source>
</evidence>
<dbReference type="PROSITE" id="PS51274">
    <property type="entry name" value="GATASE_COBBQ"/>
    <property type="match status" value="1"/>
</dbReference>
<dbReference type="HAMAP" id="MF_00027">
    <property type="entry name" value="CobB_CbiA"/>
    <property type="match status" value="1"/>
</dbReference>
<evidence type="ECO:0000256" key="7">
    <source>
        <dbReference type="HAMAP-Rule" id="MF_00027"/>
    </source>
</evidence>
<dbReference type="Proteomes" id="UP001157109">
    <property type="component" value="Unassembled WGS sequence"/>
</dbReference>
<evidence type="ECO:0000259" key="8">
    <source>
        <dbReference type="Pfam" id="PF01656"/>
    </source>
</evidence>
<dbReference type="InterPro" id="IPR027417">
    <property type="entry name" value="P-loop_NTPase"/>
</dbReference>
<dbReference type="InterPro" id="IPR011698">
    <property type="entry name" value="GATase_3"/>
</dbReference>
<dbReference type="InterPro" id="IPR002586">
    <property type="entry name" value="CobQ/CobB/MinD/ParA_Nub-bd_dom"/>
</dbReference>
<dbReference type="Pfam" id="PF07685">
    <property type="entry name" value="GATase_3"/>
    <property type="match status" value="1"/>
</dbReference>
<sequence length="451" mass="46244">MVIAAPGSGSGKTTITTGLLAALHRSGTRVSPHKVGPDYIDPGYHGAACGRVGRNLDPHLQGAERIVPLLLHGASTPEPADVAVIEGVMGLFDGQLGTQGFASTAHVATLTASPVVLVVDAAHMSRSVGALVLGFASYDPQVRIAAVVLNNVGSVRHEAEARAALAPSGIPVIGCVPRVKEIVVPSRHLGLVPAAERSPEAMAEVDALASLVAQHVDLPALLDVARTAPPLVDEAWSPRTAVAGPDASAGGRRVAVAGGRAFTFGYAEHTELLAAAGLEPVGFDPLVDPELPSGIGGLVIGGGFPEVHAVDLAANTVLRSAIARAVDDGLPVVAECAGLLYLADRLDGHEMCGVLPVEATFGSRLTLGYRTATAVTDSVLSERGQVVTGHEFHRTSVAATDETVARAWSWPSPEGASHTDGFVRGSVHAAYLHTHWAGHPALVERFAAAVA</sequence>
<evidence type="ECO:0000259" key="9">
    <source>
        <dbReference type="Pfam" id="PF07685"/>
    </source>
</evidence>
<dbReference type="InterPro" id="IPR029062">
    <property type="entry name" value="Class_I_gatase-like"/>
</dbReference>
<protein>
    <recommendedName>
        <fullName evidence="7">Hydrogenobyrinate a,c-diamide synthase</fullName>
        <ecNumber evidence="7">6.3.5.9</ecNumber>
    </recommendedName>
    <alternativeName>
        <fullName evidence="7">Hydrogenobyrinic acid a,c-diamide synthase</fullName>
    </alternativeName>
</protein>
<reference evidence="11" key="1">
    <citation type="journal article" date="2019" name="Int. J. Syst. Evol. Microbiol.">
        <title>The Global Catalogue of Microorganisms (GCM) 10K type strain sequencing project: providing services to taxonomists for standard genome sequencing and annotation.</title>
        <authorList>
            <consortium name="The Broad Institute Genomics Platform"/>
            <consortium name="The Broad Institute Genome Sequencing Center for Infectious Disease"/>
            <person name="Wu L."/>
            <person name="Ma J."/>
        </authorList>
    </citation>
    <scope>NUCLEOTIDE SEQUENCE [LARGE SCALE GENOMIC DNA]</scope>
    <source>
        <strain evidence="11">NBRC 105830</strain>
    </source>
</reference>
<dbReference type="NCBIfam" id="NF002204">
    <property type="entry name" value="PRK01077.1"/>
    <property type="match status" value="1"/>
</dbReference>
<dbReference type="EC" id="6.3.5.9" evidence="7"/>
<feature type="domain" description="CobQ/CobB/MinD/ParA nucleotide binding" evidence="8">
    <location>
        <begin position="2"/>
        <end position="187"/>
    </location>
</feature>
<dbReference type="PANTHER" id="PTHR43873:SF1">
    <property type="entry name" value="COBYRINATE A,C-DIAMIDE SYNTHASE"/>
    <property type="match status" value="1"/>
</dbReference>
<evidence type="ECO:0000256" key="1">
    <source>
        <dbReference type="ARBA" id="ARBA00001946"/>
    </source>
</evidence>
<accession>A0ABQ6HPM1</accession>
<evidence type="ECO:0000313" key="11">
    <source>
        <dbReference type="Proteomes" id="UP001157109"/>
    </source>
</evidence>
<evidence type="ECO:0000256" key="2">
    <source>
        <dbReference type="ARBA" id="ARBA00022598"/>
    </source>
</evidence>
<dbReference type="EMBL" id="BSUJ01000001">
    <property type="protein sequence ID" value="GMA19384.1"/>
    <property type="molecule type" value="Genomic_DNA"/>
</dbReference>
<organism evidence="10 11">
    <name type="scientific">Arsenicicoccus piscis</name>
    <dbReference type="NCBI Taxonomy" id="673954"/>
    <lineage>
        <taxon>Bacteria</taxon>
        <taxon>Bacillati</taxon>
        <taxon>Actinomycetota</taxon>
        <taxon>Actinomycetes</taxon>
        <taxon>Micrococcales</taxon>
        <taxon>Intrasporangiaceae</taxon>
        <taxon>Arsenicicoccus</taxon>
    </lineage>
</organism>
<evidence type="ECO:0000256" key="5">
    <source>
        <dbReference type="ARBA" id="ARBA00022842"/>
    </source>
</evidence>
<keyword evidence="4 7" id="KW-0067">ATP-binding</keyword>
<feature type="active site" description="Nucleophile" evidence="7">
    <location>
        <position position="336"/>
    </location>
</feature>
<dbReference type="SUPFAM" id="SSF52317">
    <property type="entry name" value="Class I glutamine amidotransferase-like"/>
    <property type="match status" value="1"/>
</dbReference>
<evidence type="ECO:0000256" key="3">
    <source>
        <dbReference type="ARBA" id="ARBA00022741"/>
    </source>
</evidence>
<comment type="caution">
    <text evidence="10">The sequence shown here is derived from an EMBL/GenBank/DDBJ whole genome shotgun (WGS) entry which is preliminary data.</text>
</comment>
<comment type="similarity">
    <text evidence="7">Belongs to the CobB/CbiA family.</text>
</comment>
<comment type="domain">
    <text evidence="7">Comprises of two domains. The C-terminal domain contains the binding site for glutamine and catalyzes the hydrolysis of this substrate to glutamate and ammonia. The N-terminal domain is anticipated to bind ATP and hydrogenobyrinate and catalyzes the ultimate synthesis of the diamide product. The ammonia produced via the glutaminase domain is probably translocated to the adjacent domain via a molecular tunnel, where it reacts with an activated intermediate.</text>
</comment>
<dbReference type="RefSeq" id="WP_241444807.1">
    <property type="nucleotide sequence ID" value="NZ_BSUJ01000001.1"/>
</dbReference>
<keyword evidence="6 7" id="KW-0315">Glutamine amidotransferase</keyword>
<dbReference type="PANTHER" id="PTHR43873">
    <property type="entry name" value="COBYRINATE A,C-DIAMIDE SYNTHASE"/>
    <property type="match status" value="1"/>
</dbReference>